<sequence length="96" mass="11035">MTRYLRFARWRGAFACRGTDKEDAPASERSCLPLPTPINEVARHYIHDGQRQYLQPAVSAANKIPTTTSHQIQRFRRGSITNYTVIIALRNEFCLI</sequence>
<gene>
    <name evidence="1" type="ORF">CEXT_285811</name>
</gene>
<protein>
    <submittedName>
        <fullName evidence="1">Uncharacterized protein</fullName>
    </submittedName>
</protein>
<organism evidence="1 2">
    <name type="scientific">Caerostris extrusa</name>
    <name type="common">Bark spider</name>
    <name type="synonym">Caerostris bankana</name>
    <dbReference type="NCBI Taxonomy" id="172846"/>
    <lineage>
        <taxon>Eukaryota</taxon>
        <taxon>Metazoa</taxon>
        <taxon>Ecdysozoa</taxon>
        <taxon>Arthropoda</taxon>
        <taxon>Chelicerata</taxon>
        <taxon>Arachnida</taxon>
        <taxon>Araneae</taxon>
        <taxon>Araneomorphae</taxon>
        <taxon>Entelegynae</taxon>
        <taxon>Araneoidea</taxon>
        <taxon>Araneidae</taxon>
        <taxon>Caerostris</taxon>
    </lineage>
</organism>
<proteinExistence type="predicted"/>
<name>A0AAV4UZS4_CAEEX</name>
<evidence type="ECO:0000313" key="1">
    <source>
        <dbReference type="EMBL" id="GIY63471.1"/>
    </source>
</evidence>
<dbReference type="EMBL" id="BPLR01013746">
    <property type="protein sequence ID" value="GIY63471.1"/>
    <property type="molecule type" value="Genomic_DNA"/>
</dbReference>
<comment type="caution">
    <text evidence="1">The sequence shown here is derived from an EMBL/GenBank/DDBJ whole genome shotgun (WGS) entry which is preliminary data.</text>
</comment>
<dbReference type="Proteomes" id="UP001054945">
    <property type="component" value="Unassembled WGS sequence"/>
</dbReference>
<reference evidence="1 2" key="1">
    <citation type="submission" date="2021-06" db="EMBL/GenBank/DDBJ databases">
        <title>Caerostris extrusa draft genome.</title>
        <authorList>
            <person name="Kono N."/>
            <person name="Arakawa K."/>
        </authorList>
    </citation>
    <scope>NUCLEOTIDE SEQUENCE [LARGE SCALE GENOMIC DNA]</scope>
</reference>
<keyword evidence="2" id="KW-1185">Reference proteome</keyword>
<dbReference type="AlphaFoldDB" id="A0AAV4UZS4"/>
<evidence type="ECO:0000313" key="2">
    <source>
        <dbReference type="Proteomes" id="UP001054945"/>
    </source>
</evidence>
<accession>A0AAV4UZS4</accession>